<dbReference type="EMBL" id="CAXAMM010043051">
    <property type="protein sequence ID" value="CAK9108261.1"/>
    <property type="molecule type" value="Genomic_DNA"/>
</dbReference>
<sequence length="89" mass="9926">MYSVGASGHLLVVFQANPGDVSKIGALSVLRKLADHLNLTSLTDHDLRVVDYELMALPIPTWGCDQVTKHWPFHRRKGGRPMPPDPRVE</sequence>
<evidence type="ECO:0000313" key="2">
    <source>
        <dbReference type="Proteomes" id="UP001642464"/>
    </source>
</evidence>
<evidence type="ECO:0000313" key="1">
    <source>
        <dbReference type="EMBL" id="CAK9108261.1"/>
    </source>
</evidence>
<gene>
    <name evidence="1" type="ORF">SCF082_LOCUS50360</name>
</gene>
<comment type="caution">
    <text evidence="1">The sequence shown here is derived from an EMBL/GenBank/DDBJ whole genome shotgun (WGS) entry which is preliminary data.</text>
</comment>
<name>A0ABP0S7H0_9DINO</name>
<protein>
    <submittedName>
        <fullName evidence="1">Uncharacterized protein</fullName>
    </submittedName>
</protein>
<organism evidence="1 2">
    <name type="scientific">Durusdinium trenchii</name>
    <dbReference type="NCBI Taxonomy" id="1381693"/>
    <lineage>
        <taxon>Eukaryota</taxon>
        <taxon>Sar</taxon>
        <taxon>Alveolata</taxon>
        <taxon>Dinophyceae</taxon>
        <taxon>Suessiales</taxon>
        <taxon>Symbiodiniaceae</taxon>
        <taxon>Durusdinium</taxon>
    </lineage>
</organism>
<proteinExistence type="predicted"/>
<keyword evidence="2" id="KW-1185">Reference proteome</keyword>
<dbReference type="Proteomes" id="UP001642464">
    <property type="component" value="Unassembled WGS sequence"/>
</dbReference>
<accession>A0ABP0S7H0</accession>
<reference evidence="1 2" key="1">
    <citation type="submission" date="2024-02" db="EMBL/GenBank/DDBJ databases">
        <authorList>
            <person name="Chen Y."/>
            <person name="Shah S."/>
            <person name="Dougan E. K."/>
            <person name="Thang M."/>
            <person name="Chan C."/>
        </authorList>
    </citation>
    <scope>NUCLEOTIDE SEQUENCE [LARGE SCALE GENOMIC DNA]</scope>
</reference>